<name>A0ABP1DW36_9APHY</name>
<feature type="transmembrane region" description="Helical" evidence="3">
    <location>
        <begin position="560"/>
        <end position="582"/>
    </location>
</feature>
<evidence type="ECO:0000256" key="2">
    <source>
        <dbReference type="SAM" id="MobiDB-lite"/>
    </source>
</evidence>
<feature type="compositionally biased region" description="Low complexity" evidence="2">
    <location>
        <begin position="196"/>
        <end position="206"/>
    </location>
</feature>
<gene>
    <name evidence="5" type="ORF">GFSPODELE1_LOCUS8016</name>
</gene>
<proteinExistence type="inferred from homology"/>
<feature type="compositionally biased region" description="Low complexity" evidence="2">
    <location>
        <begin position="271"/>
        <end position="288"/>
    </location>
</feature>
<dbReference type="Gene3D" id="2.60.120.200">
    <property type="match status" value="1"/>
</dbReference>
<feature type="compositionally biased region" description="Polar residues" evidence="2">
    <location>
        <begin position="153"/>
        <end position="169"/>
    </location>
</feature>
<dbReference type="InterPro" id="IPR050546">
    <property type="entry name" value="Glycosyl_Hydrlase_16"/>
</dbReference>
<accession>A0ABP1DW36</accession>
<evidence type="ECO:0000256" key="3">
    <source>
        <dbReference type="SAM" id="Phobius"/>
    </source>
</evidence>
<keyword evidence="3" id="KW-1133">Transmembrane helix</keyword>
<feature type="compositionally biased region" description="Polar residues" evidence="2">
    <location>
        <begin position="357"/>
        <end position="380"/>
    </location>
</feature>
<dbReference type="InterPro" id="IPR000757">
    <property type="entry name" value="Beta-glucanase-like"/>
</dbReference>
<dbReference type="SUPFAM" id="SSF49899">
    <property type="entry name" value="Concanavalin A-like lectins/glucanases"/>
    <property type="match status" value="1"/>
</dbReference>
<protein>
    <recommendedName>
        <fullName evidence="4">GH16 domain-containing protein</fullName>
    </recommendedName>
</protein>
<dbReference type="Pfam" id="PF00722">
    <property type="entry name" value="Glyco_hydro_16"/>
    <property type="match status" value="1"/>
</dbReference>
<dbReference type="Proteomes" id="UP001497453">
    <property type="component" value="Chromosome 6"/>
</dbReference>
<feature type="compositionally biased region" description="Polar residues" evidence="2">
    <location>
        <begin position="232"/>
        <end position="270"/>
    </location>
</feature>
<feature type="compositionally biased region" description="Polar residues" evidence="2">
    <location>
        <begin position="299"/>
        <end position="310"/>
    </location>
</feature>
<keyword evidence="3" id="KW-0812">Transmembrane</keyword>
<organism evidence="5 6">
    <name type="scientific">Somion occarium</name>
    <dbReference type="NCBI Taxonomy" id="3059160"/>
    <lineage>
        <taxon>Eukaryota</taxon>
        <taxon>Fungi</taxon>
        <taxon>Dikarya</taxon>
        <taxon>Basidiomycota</taxon>
        <taxon>Agaricomycotina</taxon>
        <taxon>Agaricomycetes</taxon>
        <taxon>Polyporales</taxon>
        <taxon>Cerrenaceae</taxon>
        <taxon>Somion</taxon>
    </lineage>
</organism>
<reference evidence="6" key="1">
    <citation type="submission" date="2024-04" db="EMBL/GenBank/DDBJ databases">
        <authorList>
            <person name="Shaw F."/>
            <person name="Minotto A."/>
        </authorList>
    </citation>
    <scope>NUCLEOTIDE SEQUENCE [LARGE SCALE GENOMIC DNA]</scope>
</reference>
<feature type="region of interest" description="Disordered" evidence="2">
    <location>
        <begin position="1"/>
        <end position="382"/>
    </location>
</feature>
<evidence type="ECO:0000313" key="6">
    <source>
        <dbReference type="Proteomes" id="UP001497453"/>
    </source>
</evidence>
<comment type="similarity">
    <text evidence="1">Belongs to the glycosyl hydrolase 16 family.</text>
</comment>
<dbReference type="InterPro" id="IPR013320">
    <property type="entry name" value="ConA-like_dom_sf"/>
</dbReference>
<keyword evidence="3" id="KW-0472">Membrane</keyword>
<dbReference type="EMBL" id="OZ037949">
    <property type="protein sequence ID" value="CAL1710814.1"/>
    <property type="molecule type" value="Genomic_DNA"/>
</dbReference>
<feature type="compositionally biased region" description="Low complexity" evidence="2">
    <location>
        <begin position="330"/>
        <end position="339"/>
    </location>
</feature>
<dbReference type="PANTHER" id="PTHR10963">
    <property type="entry name" value="GLYCOSYL HYDROLASE-RELATED"/>
    <property type="match status" value="1"/>
</dbReference>
<feature type="compositionally biased region" description="Pro residues" evidence="2">
    <location>
        <begin position="341"/>
        <end position="350"/>
    </location>
</feature>
<evidence type="ECO:0000259" key="4">
    <source>
        <dbReference type="PROSITE" id="PS51762"/>
    </source>
</evidence>
<sequence length="940" mass="100897">MAFRRRDSRNGYSSADAYRSLHNPGDAFNFQEDIAATSPHPSGGHHRGVSSSEEEEENVGSVPPTPFSPDYTQVDERTGLTSDMPARPTSTGDSDHDEVSLSPPRPFFLGNGRQASSDRGSWSSTATLEAASDSDVASTDSVPSRGAPRRPSVGTTVTTARRSSNSGTSAPLIIGGSTKASRAAMRYANAHRDRSASASETAAAVVAPPPPPSVSSADVRARNQQRRRSTLEETASITSDSQGATTTVEATTPSAEPNPFDTPTSSVYVGSSSNVTPPSPSTNTDTSSEVAPAPPKSPTPIQRKTTASKPPSSPTIPYAPQASKPPPSAFPSFPFQSHPGNPDPGTPIPGIPRRSSLESFRNSIPRPTSAGSHSTVNLQQGGVGSVYPIGYAALRGGESVSQVELERPNAAFMHEEEGIREGSPTPPPMNNVPGVYRNSAAAAMGASNGQLAGEPRTAIPRTSSVPSIAMRAPFLSPASRPSSTLWSPPSYPSNPYASNAVYPPGSTPPSLPYLPANSNSNPYLARKIKTPLPSSRLVNKLTNEEKPWVNQKDRRSRASWWLTLACFILGVGASAVVCYLGWTGVKWLKDEDICEVFSDDFNGGSLNTDDWTPDVELGGFGNGEFQMTSKDPSNLFVQNGQLYIVPTLTSDEIGTDSVFDNYRYPLKDCTASGNASACSVTSNKDRGIVVNPVKSARISTKGKHAIQFGKVEVKAKNPRGDWLWPAIWMLPEDDRVYGPWPIGGEIDIMEARGNGPEYTAQGINYVRSSLNYGPLATLQSHIFGWWSNKRASYDGEFHTYTMEWTPDWMRFYVDARLQAMMNVKINGRGGKSFFELGNYPDTAKNGSDADVVVTDVWADMGGSRAAPFDQSFYLIIDLAAGGTSGWFPDGVGGKPWFDGSATAMRDFAKDQPNWSKTWPSDTGDRAFRIDSVKMWKLGKC</sequence>
<evidence type="ECO:0000256" key="1">
    <source>
        <dbReference type="ARBA" id="ARBA00006865"/>
    </source>
</evidence>
<keyword evidence="6" id="KW-1185">Reference proteome</keyword>
<dbReference type="PANTHER" id="PTHR10963:SF55">
    <property type="entry name" value="GLYCOSIDE HYDROLASE FAMILY 16 PROTEIN"/>
    <property type="match status" value="1"/>
</dbReference>
<dbReference type="PROSITE" id="PS51762">
    <property type="entry name" value="GH16_2"/>
    <property type="match status" value="1"/>
</dbReference>
<feature type="compositionally biased region" description="Polar residues" evidence="2">
    <location>
        <begin position="113"/>
        <end position="127"/>
    </location>
</feature>
<evidence type="ECO:0000313" key="5">
    <source>
        <dbReference type="EMBL" id="CAL1710814.1"/>
    </source>
</evidence>
<feature type="compositionally biased region" description="Low complexity" evidence="2">
    <location>
        <begin position="130"/>
        <end position="144"/>
    </location>
</feature>
<feature type="domain" description="GH16" evidence="4">
    <location>
        <begin position="580"/>
        <end position="923"/>
    </location>
</feature>